<sequence length="374" mass="38443">MLGLTTLALIIPLLSHTYAHRPPLPRAGRALTPAKRIEGLLGLTVRQLTCPNGYGLCHGGCCALNGGCCPTGDCCPFAPNTAECCSDGGCCQPGTYCVVGGCCENNEVCSGGGGTITVGGGGGGGEPPKTTTHQTTVKPPPTTAHEAPTTTPNPQPPTTTHKTTTSSDTDTFSAAPSSAPSGSATPPPAGPGTQNVVTSVDNTEITWVGAWESVSSGCNATSKAKRCTGENSLDASGNMAYTFTGYSIAMSFASSNVAYGVVINEKVWTFSETDTSNCTYDVVYQAGEARLIAVQVTIGQPHSGRRSILGIEERADDPWHLDLNDFVVQVADNFSSSSPSSLPASGATSNLRLIPAMFIITGLAIMSELAFILL</sequence>
<evidence type="ECO:0000256" key="3">
    <source>
        <dbReference type="SAM" id="SignalP"/>
    </source>
</evidence>
<evidence type="ECO:0000313" key="5">
    <source>
        <dbReference type="Proteomes" id="UP000620124"/>
    </source>
</evidence>
<keyword evidence="2" id="KW-0812">Transmembrane</keyword>
<evidence type="ECO:0000313" key="4">
    <source>
        <dbReference type="EMBL" id="KAF7360664.1"/>
    </source>
</evidence>
<feature type="signal peptide" evidence="3">
    <location>
        <begin position="1"/>
        <end position="19"/>
    </location>
</feature>
<keyword evidence="3" id="KW-0732">Signal</keyword>
<evidence type="ECO:0000256" key="2">
    <source>
        <dbReference type="SAM" id="Phobius"/>
    </source>
</evidence>
<dbReference type="AlphaFoldDB" id="A0A8H6YLU6"/>
<feature type="region of interest" description="Disordered" evidence="1">
    <location>
        <begin position="120"/>
        <end position="196"/>
    </location>
</feature>
<keyword evidence="2" id="KW-0472">Membrane</keyword>
<feature type="compositionally biased region" description="Low complexity" evidence="1">
    <location>
        <begin position="158"/>
        <end position="184"/>
    </location>
</feature>
<dbReference type="Proteomes" id="UP000620124">
    <property type="component" value="Unassembled WGS sequence"/>
</dbReference>
<name>A0A8H6YLU6_9AGAR</name>
<feature type="chain" id="PRO_5034194801" evidence="3">
    <location>
        <begin position="20"/>
        <end position="374"/>
    </location>
</feature>
<dbReference type="OrthoDB" id="5358959at2759"/>
<dbReference type="EMBL" id="JACAZI010000005">
    <property type="protein sequence ID" value="KAF7360664.1"/>
    <property type="molecule type" value="Genomic_DNA"/>
</dbReference>
<comment type="caution">
    <text evidence="4">The sequence shown here is derived from an EMBL/GenBank/DDBJ whole genome shotgun (WGS) entry which is preliminary data.</text>
</comment>
<keyword evidence="2" id="KW-1133">Transmembrane helix</keyword>
<gene>
    <name evidence="4" type="ORF">MVEN_00798100</name>
</gene>
<keyword evidence="5" id="KW-1185">Reference proteome</keyword>
<evidence type="ECO:0000256" key="1">
    <source>
        <dbReference type="SAM" id="MobiDB-lite"/>
    </source>
</evidence>
<feature type="transmembrane region" description="Helical" evidence="2">
    <location>
        <begin position="353"/>
        <end position="373"/>
    </location>
</feature>
<reference evidence="4" key="1">
    <citation type="submission" date="2020-05" db="EMBL/GenBank/DDBJ databases">
        <title>Mycena genomes resolve the evolution of fungal bioluminescence.</title>
        <authorList>
            <person name="Tsai I.J."/>
        </authorList>
    </citation>
    <scope>NUCLEOTIDE SEQUENCE</scope>
    <source>
        <strain evidence="4">CCC161011</strain>
    </source>
</reference>
<organism evidence="4 5">
    <name type="scientific">Mycena venus</name>
    <dbReference type="NCBI Taxonomy" id="2733690"/>
    <lineage>
        <taxon>Eukaryota</taxon>
        <taxon>Fungi</taxon>
        <taxon>Dikarya</taxon>
        <taxon>Basidiomycota</taxon>
        <taxon>Agaricomycotina</taxon>
        <taxon>Agaricomycetes</taxon>
        <taxon>Agaricomycetidae</taxon>
        <taxon>Agaricales</taxon>
        <taxon>Marasmiineae</taxon>
        <taxon>Mycenaceae</taxon>
        <taxon>Mycena</taxon>
    </lineage>
</organism>
<proteinExistence type="predicted"/>
<protein>
    <submittedName>
        <fullName evidence="4">Uncharacterized protein</fullName>
    </submittedName>
</protein>
<accession>A0A8H6YLU6</accession>